<evidence type="ECO:0000256" key="5">
    <source>
        <dbReference type="ARBA" id="ARBA00022777"/>
    </source>
</evidence>
<feature type="compositionally biased region" description="Low complexity" evidence="7">
    <location>
        <begin position="75"/>
        <end position="84"/>
    </location>
</feature>
<keyword evidence="4" id="KW-0547">Nucleotide-binding</keyword>
<evidence type="ECO:0000256" key="4">
    <source>
        <dbReference type="ARBA" id="ARBA00022741"/>
    </source>
</evidence>
<evidence type="ECO:0000313" key="10">
    <source>
        <dbReference type="Proteomes" id="UP001316803"/>
    </source>
</evidence>
<dbReference type="InterPro" id="IPR008271">
    <property type="entry name" value="Ser/Thr_kinase_AS"/>
</dbReference>
<feature type="region of interest" description="Disordered" evidence="7">
    <location>
        <begin position="129"/>
        <end position="158"/>
    </location>
</feature>
<keyword evidence="10" id="KW-1185">Reference proteome</keyword>
<evidence type="ECO:0000259" key="8">
    <source>
        <dbReference type="PROSITE" id="PS50011"/>
    </source>
</evidence>
<organism evidence="9 10">
    <name type="scientific">Knufia fluminis</name>
    <dbReference type="NCBI Taxonomy" id="191047"/>
    <lineage>
        <taxon>Eukaryota</taxon>
        <taxon>Fungi</taxon>
        <taxon>Dikarya</taxon>
        <taxon>Ascomycota</taxon>
        <taxon>Pezizomycotina</taxon>
        <taxon>Eurotiomycetes</taxon>
        <taxon>Chaetothyriomycetidae</taxon>
        <taxon>Chaetothyriales</taxon>
        <taxon>Trichomeriaceae</taxon>
        <taxon>Knufia</taxon>
    </lineage>
</organism>
<name>A0AAN8EK41_9EURO</name>
<reference evidence="9 10" key="1">
    <citation type="submission" date="2022-12" db="EMBL/GenBank/DDBJ databases">
        <title>Genomic features and morphological characterization of a novel Knufia sp. strain isolated from spacecraft assembly facility.</title>
        <authorList>
            <person name="Teixeira M."/>
            <person name="Chander A.M."/>
            <person name="Stajich J.E."/>
            <person name="Venkateswaran K."/>
        </authorList>
    </citation>
    <scope>NUCLEOTIDE SEQUENCE [LARGE SCALE GENOMIC DNA]</scope>
    <source>
        <strain evidence="9 10">FJI-L2-BK-P2</strain>
    </source>
</reference>
<keyword evidence="6" id="KW-0067">ATP-binding</keyword>
<keyword evidence="2" id="KW-0723">Serine/threonine-protein kinase</keyword>
<dbReference type="Pfam" id="PF00069">
    <property type="entry name" value="Pkinase"/>
    <property type="match status" value="2"/>
</dbReference>
<dbReference type="InterPro" id="IPR011009">
    <property type="entry name" value="Kinase-like_dom_sf"/>
</dbReference>
<keyword evidence="5" id="KW-0418">Kinase</keyword>
<comment type="caution">
    <text evidence="9">The sequence shown here is derived from an EMBL/GenBank/DDBJ whole genome shotgun (WGS) entry which is preliminary data.</text>
</comment>
<dbReference type="PROSITE" id="PS50011">
    <property type="entry name" value="PROTEIN_KINASE_DOM"/>
    <property type="match status" value="1"/>
</dbReference>
<feature type="compositionally biased region" description="Basic and acidic residues" evidence="7">
    <location>
        <begin position="562"/>
        <end position="573"/>
    </location>
</feature>
<dbReference type="PROSITE" id="PS00108">
    <property type="entry name" value="PROTEIN_KINASE_ST"/>
    <property type="match status" value="1"/>
</dbReference>
<keyword evidence="9" id="KW-0131">Cell cycle</keyword>
<feature type="region of interest" description="Disordered" evidence="7">
    <location>
        <begin position="1"/>
        <end position="104"/>
    </location>
</feature>
<sequence>MVKHATRSGGDGQLLAGLPDTTKGGKQHLVRDVLRNAGRRLLKRKKSDEEGETDDLQQQQQRQESASPSKERRASAAPTATAREAPAREPPTKLRKRNRDAMGYNNIAIHEDTSARTQHLHVPEFQIMTEHGPNHPFSEEDEDEDEEDEHSEDEVDETVAEDMKKLEENFKGISQKYRLINRIGEGTFSTVYKAEQLDQPYDDDRENQDPETDTDVLPTKRRKFWSGRHTRIVALKKIYVTSSPSRILNELELLHELRNSPHICPLLTAFRHLDQVVAVLPYFRHLDFRLYYRDFLTNDLRHYFLSLFSGLAYVHKAGILHRDIKPTNFLYDHSKKHGVLVDFGLAERQGTDWQACFCQEHKERRRDRFLNSYAVQNLQAQQDLLSPGYPKQDQRPSRRANRAGTRGFRAPEVLLKCTAQTTKIDIWSAGVILLTLLGRRFPFFNSADDIDAMIEIASIFGKKKMQGVAAMHGSVFETNIETIGEKGFTLEKIVLWASCREKDSEQLRPGEIQAVDLLGGLLELDPNKRLSAKQALEHEFFTNPIEDEVEREEREYQEAVEEEARLKQKEQARRRAARAQAQMV</sequence>
<gene>
    <name evidence="9" type="primary">CDC7</name>
    <name evidence="9" type="ORF">OHC33_000832</name>
</gene>
<dbReference type="GO" id="GO:0004674">
    <property type="term" value="F:protein serine/threonine kinase activity"/>
    <property type="evidence" value="ECO:0007669"/>
    <property type="project" value="UniProtKB-KW"/>
</dbReference>
<dbReference type="InterPro" id="IPR000719">
    <property type="entry name" value="Prot_kinase_dom"/>
</dbReference>
<dbReference type="AlphaFoldDB" id="A0AAN8EK41"/>
<feature type="compositionally biased region" description="Acidic residues" evidence="7">
    <location>
        <begin position="139"/>
        <end position="158"/>
    </location>
</feature>
<dbReference type="Proteomes" id="UP001316803">
    <property type="component" value="Unassembled WGS sequence"/>
</dbReference>
<dbReference type="GO" id="GO:0051301">
    <property type="term" value="P:cell division"/>
    <property type="evidence" value="ECO:0007669"/>
    <property type="project" value="UniProtKB-KW"/>
</dbReference>
<evidence type="ECO:0000256" key="6">
    <source>
        <dbReference type="ARBA" id="ARBA00022840"/>
    </source>
</evidence>
<evidence type="ECO:0000256" key="1">
    <source>
        <dbReference type="ARBA" id="ARBA00012513"/>
    </source>
</evidence>
<dbReference type="SUPFAM" id="SSF56112">
    <property type="entry name" value="Protein kinase-like (PK-like)"/>
    <property type="match status" value="1"/>
</dbReference>
<keyword evidence="3 9" id="KW-0808">Transferase</keyword>
<dbReference type="PANTHER" id="PTHR44167:SF23">
    <property type="entry name" value="CDC7 KINASE, ISOFORM A-RELATED"/>
    <property type="match status" value="1"/>
</dbReference>
<dbReference type="SMART" id="SM00220">
    <property type="entry name" value="S_TKc"/>
    <property type="match status" value="1"/>
</dbReference>
<accession>A0AAN8EK41</accession>
<protein>
    <recommendedName>
        <fullName evidence="1">non-specific serine/threonine protein kinase</fullName>
        <ecNumber evidence="1">2.7.11.1</ecNumber>
    </recommendedName>
</protein>
<evidence type="ECO:0000256" key="3">
    <source>
        <dbReference type="ARBA" id="ARBA00022679"/>
    </source>
</evidence>
<dbReference type="GO" id="GO:0005634">
    <property type="term" value="C:nucleus"/>
    <property type="evidence" value="ECO:0007669"/>
    <property type="project" value="TreeGrafter"/>
</dbReference>
<dbReference type="EMBL" id="JAKLMC020000002">
    <property type="protein sequence ID" value="KAK5957644.1"/>
    <property type="molecule type" value="Genomic_DNA"/>
</dbReference>
<evidence type="ECO:0000313" key="9">
    <source>
        <dbReference type="EMBL" id="KAK5957644.1"/>
    </source>
</evidence>
<dbReference type="Gene3D" id="1.10.510.10">
    <property type="entry name" value="Transferase(Phosphotransferase) domain 1"/>
    <property type="match status" value="1"/>
</dbReference>
<dbReference type="Gene3D" id="3.30.200.20">
    <property type="entry name" value="Phosphorylase Kinase, domain 1"/>
    <property type="match status" value="1"/>
</dbReference>
<proteinExistence type="predicted"/>
<dbReference type="GO" id="GO:0005524">
    <property type="term" value="F:ATP binding"/>
    <property type="evidence" value="ECO:0007669"/>
    <property type="project" value="UniProtKB-KW"/>
</dbReference>
<evidence type="ECO:0000256" key="7">
    <source>
        <dbReference type="SAM" id="MobiDB-lite"/>
    </source>
</evidence>
<dbReference type="CDD" id="cd14019">
    <property type="entry name" value="STKc_Cdc7"/>
    <property type="match status" value="1"/>
</dbReference>
<dbReference type="EC" id="2.7.11.1" evidence="1"/>
<feature type="domain" description="Protein kinase" evidence="8">
    <location>
        <begin position="177"/>
        <end position="541"/>
    </location>
</feature>
<dbReference type="GO" id="GO:0044773">
    <property type="term" value="P:mitotic DNA damage checkpoint signaling"/>
    <property type="evidence" value="ECO:0007669"/>
    <property type="project" value="TreeGrafter"/>
</dbReference>
<feature type="region of interest" description="Disordered" evidence="7">
    <location>
        <begin position="562"/>
        <end position="584"/>
    </location>
</feature>
<keyword evidence="9" id="KW-0132">Cell division</keyword>
<evidence type="ECO:0000256" key="2">
    <source>
        <dbReference type="ARBA" id="ARBA00022527"/>
    </source>
</evidence>
<dbReference type="PANTHER" id="PTHR44167">
    <property type="entry name" value="OVARIAN-SPECIFIC SERINE/THREONINE-PROTEIN KINASE LOK-RELATED"/>
    <property type="match status" value="1"/>
</dbReference>